<evidence type="ECO:0000313" key="1">
    <source>
        <dbReference type="EMBL" id="KAG9394608.1"/>
    </source>
</evidence>
<comment type="caution">
    <text evidence="1">The sequence shown here is derived from an EMBL/GenBank/DDBJ whole genome shotgun (WGS) entry which is preliminary data.</text>
</comment>
<proteinExistence type="predicted"/>
<keyword evidence="2" id="KW-1185">Reference proteome</keyword>
<accession>A0A8J6B2Z7</accession>
<gene>
    <name evidence="1" type="ORF">J8273_3862</name>
</gene>
<dbReference type="OrthoDB" id="6475849at2759"/>
<dbReference type="Proteomes" id="UP000717585">
    <property type="component" value="Unassembled WGS sequence"/>
</dbReference>
<name>A0A8J6B2Z7_9EUKA</name>
<evidence type="ECO:0000313" key="2">
    <source>
        <dbReference type="Proteomes" id="UP000717585"/>
    </source>
</evidence>
<organism evidence="1 2">
    <name type="scientific">Carpediemonas membranifera</name>
    <dbReference type="NCBI Taxonomy" id="201153"/>
    <lineage>
        <taxon>Eukaryota</taxon>
        <taxon>Metamonada</taxon>
        <taxon>Carpediemonas-like organisms</taxon>
        <taxon>Carpediemonas</taxon>
    </lineage>
</organism>
<sequence length="1343" mass="147309">MSDSISLKDFVVSACDYIFADLRNSIGALVEATGGETSIIDSTPEFLKTFHYYQAMLLRLGGLIKFASDNLADYSHLEILTGQLGCIASAPDILARFLITGQSAFISRTPRLVVPRSIDLAAMGEYRHFPHIIQDPFISRRNRYVPRTPTERDMVLARRCVDRVVTAMILREPALFGLKNRGLVTLHRDGPMTKLSFAHAPFRPDFVLTLFPRLDNETAKVYTQEWFSSYGAFTAPTLPDIDTPAALVGHCSWDCSRFVEVVNPSLYTNDAGKNSIAGRIATVASACVAKGGGLVDLVTALGVEATTMELLAVKKVRLPVDFEVDLSGLTVKLEIWPKLRQSDVRPSLPREPVTMTVAYDKTTMTMGVTTAPAVGLSMRPLDELSGMVSDFIDKLSLMRLSALVRRFPGATIQKRTAEAGSTWVMISDSTVTRVDRVTGELIDSSEIKFNPDLGSICGLVSTTTLPGSTMTAPWGAFVTLPELRQVQPALWLMLAPKPKIVIYWRRVVVVGPELDVPGFNSPDTHTLIQLHSFLASHHNNGTHKTIAEQVLHTEFAARRDLPNRMYRNTKISASVVSVPESTQVEVTLTVGSNPATTVRFDSFDAVTLQAMVDSTLASRSITVYMDAIHRVVSGMQQMVTLASAQSGNEINVTAAYLQMDSPIKNIVVRPLKQEVAVEFSDVMARPLLDDLVYKLHATPDGKPMAIQDKISRTISALPLFNIITALVRPIETPSSMVGVPIRSVICPCDWAVEPCPPPIAIPQASVTSVSITVGGVGIVVTVAVTETGGRAFITDLAQLTCPKSGRQVSELYAVDYGANPAVTAHSLLSESNRLAVLLNQRDTHPLPYLPSLVEHIFGRDTDMTYRSSATVGFPLWRLSKPGAVPDVDTRMCQARLWCLVKNHMLSMNSMYSTVPSVVRHLEYYTEAQLGAQGAGIVLFSASTMLGEGTVKQRRTITIFTKPLFAPAAADGKVHDPPLCLSMQVFDFPSGQQPKIFGVGPESAVVRYPLAQKPGQPPASQHSVASKVLADMFRNAVYTNEPERLASIFALVAIPTNYVLYAVLSQFFYPTPSARAHDEDYDFSGLLTMRSVMRQDEINPQCDGGKEAWWAFVSVAKVPYDNLPSNYVSGFKLRMMVKCRLRLQGQPQSAPVDVMDEANGIYIPLDLHVVFAPDPAGQLRPSVTLRLLHSAQSRLRQGTPFVQMGRAVVVKSDKLELLRFADGTYSYLNEGALANDRVTRYYYQGHVCDAVNSRTDAAWAGIGPKISQAVHQQTTTEGQPYYGLPSNTLFMILFLRNSFNYIRQVLDEQAQGTMRSAQHTVDEGALVVVPSHRPKTISFTRKSG</sequence>
<protein>
    <submittedName>
        <fullName evidence="1">Uncharacterized protein</fullName>
    </submittedName>
</protein>
<dbReference type="EMBL" id="JAHDYR010000014">
    <property type="protein sequence ID" value="KAG9394608.1"/>
    <property type="molecule type" value="Genomic_DNA"/>
</dbReference>
<reference evidence="1" key="1">
    <citation type="submission" date="2021-05" db="EMBL/GenBank/DDBJ databases">
        <title>A free-living protist that lacks canonical eukaryotic 1 DNA replication and segregation systems.</title>
        <authorList>
            <person name="Salas-Leiva D.E."/>
            <person name="Tromer E.C."/>
            <person name="Curtis B.A."/>
            <person name="Jerlstrom-Hultqvist J."/>
            <person name="Kolisko M."/>
            <person name="Yi Z."/>
            <person name="Salas-Leiva J.S."/>
            <person name="Gallot-Lavallee L."/>
            <person name="Kops G.J.P.L."/>
            <person name="Archibald J.M."/>
            <person name="Simpson A.G.B."/>
            <person name="Roger A.J."/>
        </authorList>
    </citation>
    <scope>NUCLEOTIDE SEQUENCE</scope>
    <source>
        <strain evidence="1">BICM</strain>
    </source>
</reference>